<accession>A0A6L9G844</accession>
<evidence type="ECO:0000313" key="3">
    <source>
        <dbReference type="Proteomes" id="UP000477543"/>
    </source>
</evidence>
<evidence type="ECO:0000313" key="2">
    <source>
        <dbReference type="EMBL" id="NAZ15406.1"/>
    </source>
</evidence>
<evidence type="ECO:0000256" key="1">
    <source>
        <dbReference type="SAM" id="Phobius"/>
    </source>
</evidence>
<gene>
    <name evidence="2" type="ORF">GT020_04885</name>
</gene>
<dbReference type="AlphaFoldDB" id="A0A6L9G844"/>
<name>A0A6L9G844_9MICC</name>
<proteinExistence type="predicted"/>
<dbReference type="Proteomes" id="UP000477543">
    <property type="component" value="Unassembled WGS sequence"/>
</dbReference>
<keyword evidence="1" id="KW-0812">Transmembrane</keyword>
<protein>
    <submittedName>
        <fullName evidence="2">Uncharacterized protein</fullName>
    </submittedName>
</protein>
<reference evidence="2 3" key="1">
    <citation type="submission" date="2020-01" db="EMBL/GenBank/DDBJ databases">
        <title>Glutamicibacter soli M275.</title>
        <authorList>
            <person name="Meng X."/>
        </authorList>
    </citation>
    <scope>NUCLEOTIDE SEQUENCE [LARGE SCALE GENOMIC DNA]</scope>
    <source>
        <strain evidence="2 3">M275</strain>
    </source>
</reference>
<feature type="transmembrane region" description="Helical" evidence="1">
    <location>
        <begin position="12"/>
        <end position="33"/>
    </location>
</feature>
<comment type="caution">
    <text evidence="2">The sequence shown here is derived from an EMBL/GenBank/DDBJ whole genome shotgun (WGS) entry which is preliminary data.</text>
</comment>
<keyword evidence="1" id="KW-0472">Membrane</keyword>
<dbReference type="RefSeq" id="WP_161447791.1">
    <property type="nucleotide sequence ID" value="NZ_WYDN01000003.1"/>
</dbReference>
<keyword evidence="1" id="KW-1133">Transmembrane helix</keyword>
<dbReference type="EMBL" id="WYDN01000003">
    <property type="protein sequence ID" value="NAZ15406.1"/>
    <property type="molecule type" value="Genomic_DNA"/>
</dbReference>
<sequence length="55" mass="6194">MNPLIPNAFDVIVFYVVPLIVTVVLAVVVYKLIKGPAKETNRRWMSEDQDPGHEA</sequence>
<organism evidence="2 3">
    <name type="scientific">Glutamicibacter soli</name>
    <dbReference type="NCBI Taxonomy" id="453836"/>
    <lineage>
        <taxon>Bacteria</taxon>
        <taxon>Bacillati</taxon>
        <taxon>Actinomycetota</taxon>
        <taxon>Actinomycetes</taxon>
        <taxon>Micrococcales</taxon>
        <taxon>Micrococcaceae</taxon>
        <taxon>Glutamicibacter</taxon>
    </lineage>
</organism>